<gene>
    <name evidence="2" type="ORF">N658DRAFT_493680</name>
</gene>
<reference evidence="2" key="1">
    <citation type="journal article" date="2023" name="Mol. Phylogenet. Evol.">
        <title>Genome-scale phylogeny and comparative genomics of the fungal order Sordariales.</title>
        <authorList>
            <person name="Hensen N."/>
            <person name="Bonometti L."/>
            <person name="Westerberg I."/>
            <person name="Brannstrom I.O."/>
            <person name="Guillou S."/>
            <person name="Cros-Aarteil S."/>
            <person name="Calhoun S."/>
            <person name="Haridas S."/>
            <person name="Kuo A."/>
            <person name="Mondo S."/>
            <person name="Pangilinan J."/>
            <person name="Riley R."/>
            <person name="LaButti K."/>
            <person name="Andreopoulos B."/>
            <person name="Lipzen A."/>
            <person name="Chen C."/>
            <person name="Yan M."/>
            <person name="Daum C."/>
            <person name="Ng V."/>
            <person name="Clum A."/>
            <person name="Steindorff A."/>
            <person name="Ohm R.A."/>
            <person name="Martin F."/>
            <person name="Silar P."/>
            <person name="Natvig D.O."/>
            <person name="Lalanne C."/>
            <person name="Gautier V."/>
            <person name="Ament-Velasquez S.L."/>
            <person name="Kruys A."/>
            <person name="Hutchinson M.I."/>
            <person name="Powell A.J."/>
            <person name="Barry K."/>
            <person name="Miller A.N."/>
            <person name="Grigoriev I.V."/>
            <person name="Debuchy R."/>
            <person name="Gladieux P."/>
            <person name="Hiltunen Thoren M."/>
            <person name="Johannesson H."/>
        </authorList>
    </citation>
    <scope>NUCLEOTIDE SEQUENCE</scope>
    <source>
        <strain evidence="2">CBS 757.83</strain>
    </source>
</reference>
<comment type="caution">
    <text evidence="2">The sequence shown here is derived from an EMBL/GenBank/DDBJ whole genome shotgun (WGS) entry which is preliminary data.</text>
</comment>
<sequence>MTLGSALPWRACSPLGRITIQSRRRQGLPLSSVLNDLRAVRSPAIVRLQSTNRTQPTDAGTLESFRRPRGHDAAATDAPHSLLDHLDRTPLWLHGEEDPVVVRPVVAYPDKREAREALLKKHRALTQQARVERRRQMPRAGDWRAILDVLMRRTPTCAPVQDGIKVIIPEQSVKLLWSDYENNVWNIKSRTGCDMTLYRPVDVEEAEGSGERQSAGVDRNPYIILSGRPTAVSAAVHDILKVTKAVTVIGLQGGTPTMLHEERAPSTRSAALTATPTRIPHYPMTAPCRPYMLRTRADQIPRPSEWTIESFQHYVAALTMGRVPQSLAAKLYPGADTHQDTVVRLLHDLFNDPAASAAVSNPTFKLALEYVVRAGETFVKDARSLFGSLGALGLRLDAGVYNLLAETSVKSKNLLAFESTVRRMTASKHAPNLRTWLLFLRMVEAEDVKRYILHAMYTKNFFADPRTAATVSVELADHDVHRAIQLGQDVDTFLAGLRALYGPAWRLQRRAANRYLDVFGRYSKFEESRKLLEHMFASEHCTPNAISLNTVLTHCKLQHKVDLAVGFVRMFDQRRFHRVADDVTFHLLFEVARKTRKTYLQSAVWRCAHVLGKTRYRMRDRGIKLLTEGDWEREFMTYWIRPLWGGPDGCKISKRELFETLLLCDARRFEEGAAGQRLVSRSEEKAFEHIPSAQDHPTSFLLGRLPEERAEDEYRLYADCMSRLAQRYVPAVPLGDFLQAALDYDRKLRKMVLDGEKVPDAMLLHAADLPLASKRAAGEYRANPVLEWLAQRAGAKTEEDAITEGKMHREEAAAGPAPVVVENDEGVAAAAARTQRSPRPAQADLGWGLMAEMTRLEAAQLSRQREGMKRFGAVKTPMENPSTILSGRDDVGLGERTSQVVIEPLQQESPINTTGDGGETEGISLGIRAEAENVAMEARMGQEVAEPIREEEPMDKLGDDGERDALQREIRPKPVTTEKATDILDVIGPARGVAHSPPELANVWQAKEEAEGFHKADVLVANPSKADDDQTHASVEPGAHAQTISAAVDDDVGRLPEMTAQGQRRTRPRDSEENNAQPSDGGQTPGSRISWVASGTKPLPDRSPPPPRRAARRPHPSTVRPPKLESKGDHHREEDVEARERAHAVLHHLLNVADRFLFGNTAPRRAGTGTGTGVAQHPGGLGTDLSYAGGVGGGGGGGGGSGGGERMASGYHSMLGPSRDYGGARVQSLAGHHQGGRYMRNDDVSLMSRTRRV</sequence>
<dbReference type="EMBL" id="MU863627">
    <property type="protein sequence ID" value="KAK4104183.1"/>
    <property type="molecule type" value="Genomic_DNA"/>
</dbReference>
<feature type="compositionally biased region" description="Gly residues" evidence="1">
    <location>
        <begin position="1195"/>
        <end position="1205"/>
    </location>
</feature>
<feature type="region of interest" description="Disordered" evidence="1">
    <location>
        <begin position="1195"/>
        <end position="1215"/>
    </location>
</feature>
<organism evidence="2 3">
    <name type="scientific">Parathielavia hyrcaniae</name>
    <dbReference type="NCBI Taxonomy" id="113614"/>
    <lineage>
        <taxon>Eukaryota</taxon>
        <taxon>Fungi</taxon>
        <taxon>Dikarya</taxon>
        <taxon>Ascomycota</taxon>
        <taxon>Pezizomycotina</taxon>
        <taxon>Sordariomycetes</taxon>
        <taxon>Sordariomycetidae</taxon>
        <taxon>Sordariales</taxon>
        <taxon>Chaetomiaceae</taxon>
        <taxon>Parathielavia</taxon>
    </lineage>
</organism>
<proteinExistence type="predicted"/>
<reference evidence="2" key="2">
    <citation type="submission" date="2023-05" db="EMBL/GenBank/DDBJ databases">
        <authorList>
            <consortium name="Lawrence Berkeley National Laboratory"/>
            <person name="Steindorff A."/>
            <person name="Hensen N."/>
            <person name="Bonometti L."/>
            <person name="Westerberg I."/>
            <person name="Brannstrom I.O."/>
            <person name="Guillou S."/>
            <person name="Cros-Aarteil S."/>
            <person name="Calhoun S."/>
            <person name="Haridas S."/>
            <person name="Kuo A."/>
            <person name="Mondo S."/>
            <person name="Pangilinan J."/>
            <person name="Riley R."/>
            <person name="Labutti K."/>
            <person name="Andreopoulos B."/>
            <person name="Lipzen A."/>
            <person name="Chen C."/>
            <person name="Yanf M."/>
            <person name="Daum C."/>
            <person name="Ng V."/>
            <person name="Clum A."/>
            <person name="Ohm R."/>
            <person name="Martin F."/>
            <person name="Silar P."/>
            <person name="Natvig D."/>
            <person name="Lalanne C."/>
            <person name="Gautier V."/>
            <person name="Ament-Velasquez S.L."/>
            <person name="Kruys A."/>
            <person name="Hutchinson M.I."/>
            <person name="Powell A.J."/>
            <person name="Barry K."/>
            <person name="Miller A.N."/>
            <person name="Grigoriev I.V."/>
            <person name="Debuchy R."/>
            <person name="Gladieux P."/>
            <person name="Thoren M.H."/>
            <person name="Johannesson H."/>
        </authorList>
    </citation>
    <scope>NUCLEOTIDE SEQUENCE</scope>
    <source>
        <strain evidence="2">CBS 757.83</strain>
    </source>
</reference>
<evidence type="ECO:0000313" key="3">
    <source>
        <dbReference type="Proteomes" id="UP001305647"/>
    </source>
</evidence>
<feature type="compositionally biased region" description="Basic and acidic residues" evidence="1">
    <location>
        <begin position="64"/>
        <end position="74"/>
    </location>
</feature>
<feature type="compositionally biased region" description="Polar residues" evidence="1">
    <location>
        <begin position="1074"/>
        <end position="1087"/>
    </location>
</feature>
<feature type="compositionally biased region" description="Basic and acidic residues" evidence="1">
    <location>
        <begin position="1122"/>
        <end position="1138"/>
    </location>
</feature>
<evidence type="ECO:0000313" key="2">
    <source>
        <dbReference type="EMBL" id="KAK4104183.1"/>
    </source>
</evidence>
<feature type="region of interest" description="Disordered" evidence="1">
    <location>
        <begin position="50"/>
        <end position="76"/>
    </location>
</feature>
<feature type="region of interest" description="Disordered" evidence="1">
    <location>
        <begin position="1014"/>
        <end position="1138"/>
    </location>
</feature>
<accession>A0AAN6Q5Z5</accession>
<feature type="region of interest" description="Disordered" evidence="1">
    <location>
        <begin position="1229"/>
        <end position="1253"/>
    </location>
</feature>
<name>A0AAN6Q5Z5_9PEZI</name>
<evidence type="ECO:0008006" key="4">
    <source>
        <dbReference type="Google" id="ProtNLM"/>
    </source>
</evidence>
<evidence type="ECO:0000256" key="1">
    <source>
        <dbReference type="SAM" id="MobiDB-lite"/>
    </source>
</evidence>
<protein>
    <recommendedName>
        <fullName evidence="4">Pentatricopeptide repeat domain-containing protein</fullName>
    </recommendedName>
</protein>
<dbReference type="Proteomes" id="UP001305647">
    <property type="component" value="Unassembled WGS sequence"/>
</dbReference>
<keyword evidence="3" id="KW-1185">Reference proteome</keyword>
<dbReference type="AlphaFoldDB" id="A0AAN6Q5Z5"/>